<protein>
    <submittedName>
        <fullName evidence="1">Uncharacterized protein</fullName>
    </submittedName>
</protein>
<evidence type="ECO:0000313" key="1">
    <source>
        <dbReference type="EMBL" id="MBY18751.1"/>
    </source>
</evidence>
<dbReference type="EMBL" id="GGMR01006132">
    <property type="protein sequence ID" value="MBY18751.1"/>
    <property type="molecule type" value="Transcribed_RNA"/>
</dbReference>
<organism evidence="1">
    <name type="scientific">Schizaphis graminum</name>
    <name type="common">Green bug aphid</name>
    <dbReference type="NCBI Taxonomy" id="13262"/>
    <lineage>
        <taxon>Eukaryota</taxon>
        <taxon>Metazoa</taxon>
        <taxon>Ecdysozoa</taxon>
        <taxon>Arthropoda</taxon>
        <taxon>Hexapoda</taxon>
        <taxon>Insecta</taxon>
        <taxon>Pterygota</taxon>
        <taxon>Neoptera</taxon>
        <taxon>Paraneoptera</taxon>
        <taxon>Hemiptera</taxon>
        <taxon>Sternorrhyncha</taxon>
        <taxon>Aphidomorpha</taxon>
        <taxon>Aphidoidea</taxon>
        <taxon>Aphididae</taxon>
        <taxon>Aphidini</taxon>
        <taxon>Schizaphis</taxon>
    </lineage>
</organism>
<reference evidence="1" key="1">
    <citation type="submission" date="2018-04" db="EMBL/GenBank/DDBJ databases">
        <title>Transcriptome of Schizaphis graminum biotype I.</title>
        <authorList>
            <person name="Scully E.D."/>
            <person name="Geib S.M."/>
            <person name="Palmer N.A."/>
            <person name="Koch K."/>
            <person name="Bradshaw J."/>
            <person name="Heng-Moss T."/>
            <person name="Sarath G."/>
        </authorList>
    </citation>
    <scope>NUCLEOTIDE SEQUENCE</scope>
</reference>
<accession>A0A2S2NNI8</accession>
<sequence>MLQVELWLGSWELPNVPFVNHVAPYVKASYMNYWCNNIKREEIDRIPNVPNYFGSLIERLWGAGLQKQLTKDHPLISLYRNVYWMTHPYQPKAIKRYLATASRVLRYVQDKCIQNEIPVHHWLVLLQQPDYIIEYLRLREKLGQATRTTINYLQVLKPLLFHAMTSFPYDDPTFPIVDGVPDHKVIDGFKYTLDQLLKAFPEIKKK</sequence>
<dbReference type="AlphaFoldDB" id="A0A2S2NNI8"/>
<gene>
    <name evidence="1" type="ORF">g.153449</name>
</gene>
<name>A0A2S2NNI8_SCHGA</name>
<proteinExistence type="predicted"/>